<dbReference type="Proteomes" id="UP000272025">
    <property type="component" value="Unassembled WGS sequence"/>
</dbReference>
<feature type="non-terminal residue" evidence="1">
    <location>
        <position position="1"/>
    </location>
</feature>
<protein>
    <recommendedName>
        <fullName evidence="3">Ribosomal protein S3</fullName>
    </recommendedName>
</protein>
<sequence length="193" mass="22625">LRKYQYNYYLNEFKFDNTKFLPKLNNILSKLYNKSIEFNIINLKSITLNTDILTEVLALKIRKRRSNILGVLNSALKRAILPKVNRIVEKGSILKTKNPLLIENKYKNLSLISIINKGNSNTLEKVLKKTTDYTAKSLILKNRLDSILNKDYTNISNIIFNSIKYKNIRGLRLEVKDRLTKRYRADRAIFKLN</sequence>
<name>A0A3N2PMF4_SODAK</name>
<reference evidence="1 2" key="1">
    <citation type="journal article" date="2018" name="Mol. Ecol.">
        <title>The obligate alkalophilic soda-lake fungus Sodiomyces alkalinus has shifted to a protein diet.</title>
        <authorList>
            <person name="Grum-Grzhimaylo A.A."/>
            <person name="Falkoski D.L."/>
            <person name="van den Heuvel J."/>
            <person name="Valero-Jimenez C.A."/>
            <person name="Min B."/>
            <person name="Choi I.G."/>
            <person name="Lipzen A."/>
            <person name="Daum C.G."/>
            <person name="Aanen D.K."/>
            <person name="Tsang A."/>
            <person name="Henrissat B."/>
            <person name="Bilanenko E.N."/>
            <person name="de Vries R.P."/>
            <person name="van Kan J.A.L."/>
            <person name="Grigoriev I.V."/>
            <person name="Debets A.J.M."/>
        </authorList>
    </citation>
    <scope>NUCLEOTIDE SEQUENCE [LARGE SCALE GENOMIC DNA]</scope>
    <source>
        <strain evidence="1 2">F11</strain>
    </source>
</reference>
<organism evidence="1 2">
    <name type="scientific">Sodiomyces alkalinus (strain CBS 110278 / VKM F-3762 / F11)</name>
    <name type="common">Alkaliphilic filamentous fungus</name>
    <dbReference type="NCBI Taxonomy" id="1314773"/>
    <lineage>
        <taxon>Eukaryota</taxon>
        <taxon>Fungi</taxon>
        <taxon>Dikarya</taxon>
        <taxon>Ascomycota</taxon>
        <taxon>Pezizomycotina</taxon>
        <taxon>Sordariomycetes</taxon>
        <taxon>Hypocreomycetidae</taxon>
        <taxon>Glomerellales</taxon>
        <taxon>Plectosphaerellaceae</taxon>
        <taxon>Sodiomyces</taxon>
    </lineage>
</organism>
<dbReference type="AlphaFoldDB" id="A0A3N2PMF4"/>
<dbReference type="GeneID" id="39583744"/>
<evidence type="ECO:0000313" key="2">
    <source>
        <dbReference type="Proteomes" id="UP000272025"/>
    </source>
</evidence>
<dbReference type="RefSeq" id="XP_028463527.1">
    <property type="nucleotide sequence ID" value="XM_028615267.1"/>
</dbReference>
<dbReference type="STRING" id="1314773.A0A3N2PMF4"/>
<accession>A0A3N2PMF4</accession>
<dbReference type="EMBL" id="ML119060">
    <property type="protein sequence ID" value="ROT35721.1"/>
    <property type="molecule type" value="Genomic_DNA"/>
</dbReference>
<evidence type="ECO:0000313" key="1">
    <source>
        <dbReference type="EMBL" id="ROT35721.1"/>
    </source>
</evidence>
<proteinExistence type="predicted"/>
<gene>
    <name evidence="1" type="ORF">SODALDRAFT_393447</name>
</gene>
<dbReference type="OrthoDB" id="4360278at2759"/>
<evidence type="ECO:0008006" key="3">
    <source>
        <dbReference type="Google" id="ProtNLM"/>
    </source>
</evidence>
<keyword evidence="2" id="KW-1185">Reference proteome</keyword>